<organism evidence="1 2">
    <name type="scientific">Verticillium longisporum</name>
    <name type="common">Verticillium dahliae var. longisporum</name>
    <dbReference type="NCBI Taxonomy" id="100787"/>
    <lineage>
        <taxon>Eukaryota</taxon>
        <taxon>Fungi</taxon>
        <taxon>Dikarya</taxon>
        <taxon>Ascomycota</taxon>
        <taxon>Pezizomycotina</taxon>
        <taxon>Sordariomycetes</taxon>
        <taxon>Hypocreomycetidae</taxon>
        <taxon>Glomerellales</taxon>
        <taxon>Plectosphaerellaceae</taxon>
        <taxon>Verticillium</taxon>
    </lineage>
</organism>
<reference evidence="2" key="1">
    <citation type="submission" date="2015-05" db="EMBL/GenBank/DDBJ databases">
        <authorList>
            <person name="Fogelqvist Johan"/>
        </authorList>
    </citation>
    <scope>NUCLEOTIDE SEQUENCE [LARGE SCALE GENOMIC DNA]</scope>
</reference>
<proteinExistence type="predicted"/>
<sequence length="147" mass="15673">MDLLKVTVSEESSWPAEMIASLAPTRRSRLLMTRAFSLGRRQPGLVAHSIATPPIVPSHSPARPLVTAPLRAGNKLWWAPGAGAGLQSYDGWDGNMMTGDTRKRLSLVSTGAAGADGTQACEGASKEGPGYGLLGRCRKRLACHRFF</sequence>
<dbReference type="Proteomes" id="UP000045706">
    <property type="component" value="Unassembled WGS sequence"/>
</dbReference>
<evidence type="ECO:0000313" key="2">
    <source>
        <dbReference type="Proteomes" id="UP000045706"/>
    </source>
</evidence>
<dbReference type="AlphaFoldDB" id="A0A0G4L2T2"/>
<evidence type="ECO:0000313" key="1">
    <source>
        <dbReference type="EMBL" id="CRK16296.1"/>
    </source>
</evidence>
<accession>A0A0G4L2T2</accession>
<gene>
    <name evidence="1" type="ORF">BN1723_010924</name>
</gene>
<dbReference type="EMBL" id="CVQI01006780">
    <property type="protein sequence ID" value="CRK16296.1"/>
    <property type="molecule type" value="Genomic_DNA"/>
</dbReference>
<name>A0A0G4L2T2_VERLO</name>
<protein>
    <submittedName>
        <fullName evidence="1">Uncharacterized protein</fullName>
    </submittedName>
</protein>